<protein>
    <submittedName>
        <fullName evidence="2">Kinase-like domain-containing protein</fullName>
    </submittedName>
</protein>
<proteinExistence type="predicted"/>
<feature type="non-terminal residue" evidence="2">
    <location>
        <position position="294"/>
    </location>
</feature>
<feature type="non-terminal residue" evidence="2">
    <location>
        <position position="1"/>
    </location>
</feature>
<dbReference type="InterPro" id="IPR001245">
    <property type="entry name" value="Ser-Thr/Tyr_kinase_cat_dom"/>
</dbReference>
<evidence type="ECO:0000259" key="1">
    <source>
        <dbReference type="PROSITE" id="PS50011"/>
    </source>
</evidence>
<feature type="domain" description="Protein kinase" evidence="1">
    <location>
        <begin position="26"/>
        <end position="294"/>
    </location>
</feature>
<dbReference type="InterPro" id="IPR000719">
    <property type="entry name" value="Prot_kinase_dom"/>
</dbReference>
<dbReference type="Proteomes" id="UP001218218">
    <property type="component" value="Unassembled WGS sequence"/>
</dbReference>
<dbReference type="Pfam" id="PF07714">
    <property type="entry name" value="PK_Tyr_Ser-Thr"/>
    <property type="match status" value="1"/>
</dbReference>
<dbReference type="PROSITE" id="PS00109">
    <property type="entry name" value="PROTEIN_KINASE_TYR"/>
    <property type="match status" value="1"/>
</dbReference>
<name>A0AAD7EEE8_9AGAR</name>
<keyword evidence="2" id="KW-0418">Kinase</keyword>
<accession>A0AAD7EEE8</accession>
<dbReference type="GO" id="GO:0004674">
    <property type="term" value="F:protein serine/threonine kinase activity"/>
    <property type="evidence" value="ECO:0007669"/>
    <property type="project" value="TreeGrafter"/>
</dbReference>
<dbReference type="InterPro" id="IPR008266">
    <property type="entry name" value="Tyr_kinase_AS"/>
</dbReference>
<keyword evidence="2" id="KW-0808">Transferase</keyword>
<reference evidence="2" key="1">
    <citation type="submission" date="2023-03" db="EMBL/GenBank/DDBJ databases">
        <title>Massive genome expansion in bonnet fungi (Mycena s.s.) driven by repeated elements and novel gene families across ecological guilds.</title>
        <authorList>
            <consortium name="Lawrence Berkeley National Laboratory"/>
            <person name="Harder C.B."/>
            <person name="Miyauchi S."/>
            <person name="Viragh M."/>
            <person name="Kuo A."/>
            <person name="Thoen E."/>
            <person name="Andreopoulos B."/>
            <person name="Lu D."/>
            <person name="Skrede I."/>
            <person name="Drula E."/>
            <person name="Henrissat B."/>
            <person name="Morin E."/>
            <person name="Kohler A."/>
            <person name="Barry K."/>
            <person name="LaButti K."/>
            <person name="Morin E."/>
            <person name="Salamov A."/>
            <person name="Lipzen A."/>
            <person name="Mereny Z."/>
            <person name="Hegedus B."/>
            <person name="Baldrian P."/>
            <person name="Stursova M."/>
            <person name="Weitz H."/>
            <person name="Taylor A."/>
            <person name="Grigoriev I.V."/>
            <person name="Nagy L.G."/>
            <person name="Martin F."/>
            <person name="Kauserud H."/>
        </authorList>
    </citation>
    <scope>NUCLEOTIDE SEQUENCE</scope>
    <source>
        <strain evidence="2">CBHHK002</strain>
    </source>
</reference>
<keyword evidence="3" id="KW-1185">Reference proteome</keyword>
<dbReference type="GO" id="GO:0005524">
    <property type="term" value="F:ATP binding"/>
    <property type="evidence" value="ECO:0007669"/>
    <property type="project" value="InterPro"/>
</dbReference>
<dbReference type="SUPFAM" id="SSF56112">
    <property type="entry name" value="Protein kinase-like (PK-like)"/>
    <property type="match status" value="1"/>
</dbReference>
<dbReference type="EMBL" id="JARIHO010000059">
    <property type="protein sequence ID" value="KAJ7318198.1"/>
    <property type="molecule type" value="Genomic_DNA"/>
</dbReference>
<dbReference type="PANTHER" id="PTHR44329">
    <property type="entry name" value="SERINE/THREONINE-PROTEIN KINASE TNNI3K-RELATED"/>
    <property type="match status" value="1"/>
</dbReference>
<gene>
    <name evidence="2" type="ORF">DFH08DRAFT_630495</name>
</gene>
<dbReference type="InterPro" id="IPR051681">
    <property type="entry name" value="Ser/Thr_Kinases-Pseudokinases"/>
</dbReference>
<dbReference type="PROSITE" id="PS50011">
    <property type="entry name" value="PROTEIN_KINASE_DOM"/>
    <property type="match status" value="1"/>
</dbReference>
<evidence type="ECO:0000313" key="2">
    <source>
        <dbReference type="EMBL" id="KAJ7318198.1"/>
    </source>
</evidence>
<dbReference type="AlphaFoldDB" id="A0AAD7EEE8"/>
<dbReference type="InterPro" id="IPR011009">
    <property type="entry name" value="Kinase-like_dom_sf"/>
</dbReference>
<organism evidence="2 3">
    <name type="scientific">Mycena albidolilacea</name>
    <dbReference type="NCBI Taxonomy" id="1033008"/>
    <lineage>
        <taxon>Eukaryota</taxon>
        <taxon>Fungi</taxon>
        <taxon>Dikarya</taxon>
        <taxon>Basidiomycota</taxon>
        <taxon>Agaricomycotina</taxon>
        <taxon>Agaricomycetes</taxon>
        <taxon>Agaricomycetidae</taxon>
        <taxon>Agaricales</taxon>
        <taxon>Marasmiineae</taxon>
        <taxon>Mycenaceae</taxon>
        <taxon>Mycena</taxon>
    </lineage>
</organism>
<dbReference type="Gene3D" id="1.10.510.10">
    <property type="entry name" value="Transferase(Phosphotransferase) domain 1"/>
    <property type="match status" value="1"/>
</dbReference>
<comment type="caution">
    <text evidence="2">The sequence shown here is derived from an EMBL/GenBank/DDBJ whole genome shotgun (WGS) entry which is preliminary data.</text>
</comment>
<dbReference type="PIRSF" id="PIRSF000654">
    <property type="entry name" value="Integrin-linked_kinase"/>
    <property type="match status" value="1"/>
</dbReference>
<dbReference type="PANTHER" id="PTHR44329:SF214">
    <property type="entry name" value="PROTEIN KINASE DOMAIN-CONTAINING PROTEIN"/>
    <property type="match status" value="1"/>
</dbReference>
<sequence>LHRLVVKLCFSCRKFPSPLSIEGVEQKGQYPVAAGGFGDIYKAIYQSKAVAVKQLRFYEIDTDHARQKKWEKLCREALLWKNLNHPFILPFIGLYSDGRELIKGDLGMFSVAMICPWMSNGTITKYLQDRPSTEVDVFLLQIAQGLRYLHSQSVVHGDLRGDNILVDEEGHARLADFGLASWVDATTRNSSGRAGSTQWRAPELLHPESLQFTEFNRTVATDVYAFACVCYELYHGAPPFSERTEGAVILAVIAGQRPTRSKPIPLPTWNLIQACWAHEPKDRLRMGEIVEKLE</sequence>
<evidence type="ECO:0000313" key="3">
    <source>
        <dbReference type="Proteomes" id="UP001218218"/>
    </source>
</evidence>